<dbReference type="OrthoDB" id="4991875at2759"/>
<protein>
    <submittedName>
        <fullName evidence="2">Uncharacterized protein</fullName>
    </submittedName>
</protein>
<feature type="region of interest" description="Disordered" evidence="1">
    <location>
        <begin position="198"/>
        <end position="246"/>
    </location>
</feature>
<dbReference type="GeneID" id="59350077"/>
<organism evidence="2 3">
    <name type="scientific">Mycena indigotica</name>
    <dbReference type="NCBI Taxonomy" id="2126181"/>
    <lineage>
        <taxon>Eukaryota</taxon>
        <taxon>Fungi</taxon>
        <taxon>Dikarya</taxon>
        <taxon>Basidiomycota</taxon>
        <taxon>Agaricomycotina</taxon>
        <taxon>Agaricomycetes</taxon>
        <taxon>Agaricomycetidae</taxon>
        <taxon>Agaricales</taxon>
        <taxon>Marasmiineae</taxon>
        <taxon>Mycenaceae</taxon>
        <taxon>Mycena</taxon>
    </lineage>
</organism>
<dbReference type="RefSeq" id="XP_037216955.1">
    <property type="nucleotide sequence ID" value="XM_037367561.1"/>
</dbReference>
<reference evidence="2" key="1">
    <citation type="submission" date="2020-05" db="EMBL/GenBank/DDBJ databases">
        <title>Mycena genomes resolve the evolution of fungal bioluminescence.</title>
        <authorList>
            <person name="Tsai I.J."/>
        </authorList>
    </citation>
    <scope>NUCLEOTIDE SEQUENCE</scope>
    <source>
        <strain evidence="2">171206Taipei</strain>
    </source>
</reference>
<gene>
    <name evidence="2" type="ORF">MIND_01099300</name>
</gene>
<proteinExistence type="predicted"/>
<feature type="compositionally biased region" description="Low complexity" evidence="1">
    <location>
        <begin position="215"/>
        <end position="246"/>
    </location>
</feature>
<dbReference type="AlphaFoldDB" id="A0A8H6VVN4"/>
<evidence type="ECO:0000313" key="3">
    <source>
        <dbReference type="Proteomes" id="UP000636479"/>
    </source>
</evidence>
<accession>A0A8H6VVN4</accession>
<comment type="caution">
    <text evidence="2">The sequence shown here is derived from an EMBL/GenBank/DDBJ whole genome shotgun (WGS) entry which is preliminary data.</text>
</comment>
<evidence type="ECO:0000256" key="1">
    <source>
        <dbReference type="SAM" id="MobiDB-lite"/>
    </source>
</evidence>
<sequence>MVLGTHLVPRTSLLGAGVDQGQGYKTPFLHRLLPSSSSHHQMLSWLSALSLATTFAQHALAAPGQLVTVIVPVLDPDSTLTAVVLGVDSKGHTTYQLDQPEVGLQSGGTRTTTSIIKPATATLVAGSDYASYTYSVDDPGRVNIHLGFDCIIEGGGGDAICSNVNLNVNQNSVAAATTTFLPDALAKVVLDIVPNSPAPSNTAGGSQAGGGGGPSQTSSVGGKSGASTGPSLSGQPSPTGSQPSAGKIWRPSRLLWAVWAGLFAVIGLL</sequence>
<keyword evidence="3" id="KW-1185">Reference proteome</keyword>
<dbReference type="EMBL" id="JACAZF010000009">
    <property type="protein sequence ID" value="KAF7295592.1"/>
    <property type="molecule type" value="Genomic_DNA"/>
</dbReference>
<evidence type="ECO:0000313" key="2">
    <source>
        <dbReference type="EMBL" id="KAF7295592.1"/>
    </source>
</evidence>
<dbReference type="Proteomes" id="UP000636479">
    <property type="component" value="Unassembled WGS sequence"/>
</dbReference>
<name>A0A8H6VVN4_9AGAR</name>